<proteinExistence type="predicted"/>
<protein>
    <submittedName>
        <fullName evidence="2">Uncharacterized protein</fullName>
    </submittedName>
</protein>
<feature type="compositionally biased region" description="Polar residues" evidence="1">
    <location>
        <begin position="243"/>
        <end position="252"/>
    </location>
</feature>
<feature type="compositionally biased region" description="Gly residues" evidence="1">
    <location>
        <begin position="59"/>
        <end position="74"/>
    </location>
</feature>
<keyword evidence="3" id="KW-1185">Reference proteome</keyword>
<organism evidence="2 3">
    <name type="scientific">Hymenobacter volaticus</name>
    <dbReference type="NCBI Taxonomy" id="2932254"/>
    <lineage>
        <taxon>Bacteria</taxon>
        <taxon>Pseudomonadati</taxon>
        <taxon>Bacteroidota</taxon>
        <taxon>Cytophagia</taxon>
        <taxon>Cytophagales</taxon>
        <taxon>Hymenobacteraceae</taxon>
        <taxon>Hymenobacter</taxon>
    </lineage>
</organism>
<feature type="compositionally biased region" description="Basic and acidic residues" evidence="1">
    <location>
        <begin position="220"/>
        <end position="232"/>
    </location>
</feature>
<sequence>MEPQANPNPDHATPAANSTPTTPAFDPHEVPGSEATNSITEAFADEDRTENQQASPGRGEFGPHGHGHTQGGYGNQYRADEVYGGQLNPAPPTRGSYDGGTTENNTGSEASTPTNRSSSSFGTQPQTPANGSTVSPDYANDNDAPQHTGGGYSEDYGRSSLVGSAAAGNAGANLTGQRNQEEDGYLPADSKEVAETPGGFQAEPAAVPNQPAVSGANEYTKSDPARDADESRTGYVRTDGEQSEQGNTSTGIGSRGGSYNDPAGPKTDAPGQSGPQNTDPKAE</sequence>
<dbReference type="RefSeq" id="WP_245119485.1">
    <property type="nucleotide sequence ID" value="NZ_CP095061.1"/>
</dbReference>
<feature type="region of interest" description="Disordered" evidence="1">
    <location>
        <begin position="1"/>
        <end position="283"/>
    </location>
</feature>
<gene>
    <name evidence="2" type="ORF">MUN86_18290</name>
</gene>
<evidence type="ECO:0000256" key="1">
    <source>
        <dbReference type="SAM" id="MobiDB-lite"/>
    </source>
</evidence>
<evidence type="ECO:0000313" key="3">
    <source>
        <dbReference type="Proteomes" id="UP000830401"/>
    </source>
</evidence>
<accession>A0ABY4G3T3</accession>
<evidence type="ECO:0000313" key="2">
    <source>
        <dbReference type="EMBL" id="UOQ65478.1"/>
    </source>
</evidence>
<feature type="compositionally biased region" description="Polar residues" evidence="1">
    <location>
        <begin position="99"/>
        <end position="135"/>
    </location>
</feature>
<name>A0ABY4G3T3_9BACT</name>
<dbReference type="Proteomes" id="UP000830401">
    <property type="component" value="Chromosome"/>
</dbReference>
<feature type="compositionally biased region" description="Polar residues" evidence="1">
    <location>
        <begin position="273"/>
        <end position="283"/>
    </location>
</feature>
<feature type="compositionally biased region" description="Low complexity" evidence="1">
    <location>
        <begin position="12"/>
        <end position="24"/>
    </location>
</feature>
<reference evidence="2" key="1">
    <citation type="submission" date="2022-04" db="EMBL/GenBank/DDBJ databases">
        <title>Hymenobacter sp. isolated from the air.</title>
        <authorList>
            <person name="Won M."/>
            <person name="Lee C.-M."/>
            <person name="Woen H.-Y."/>
            <person name="Kwon S.-W."/>
        </authorList>
    </citation>
    <scope>NUCLEOTIDE SEQUENCE</scope>
    <source>
        <strain evidence="2">5420S-77</strain>
    </source>
</reference>
<dbReference type="EMBL" id="CP095061">
    <property type="protein sequence ID" value="UOQ65478.1"/>
    <property type="molecule type" value="Genomic_DNA"/>
</dbReference>